<sequence length="237" mass="25282">MLPILKTTPDKINDKVIVCGDPGRVDKISKFIDDVEEVAYNREYKVINGKYNGQAITVVSHGVGAAGAAVCFEEIIKGGAKEIIRVGTAGSLDLKIKDGDIVISEAAIREDGLTEQLIKKEYPAVADMDLTRNLISAANDIADKQIQSGIILTVGAFYPEIEALPNNYYSEAGALAVEMEASVLFVIASLHGVAASGIFAIDGIAIDFDADSYNPHRDKVDEAIKNSSIIALEAITL</sequence>
<dbReference type="GO" id="GO:0006218">
    <property type="term" value="P:uridine catabolic process"/>
    <property type="evidence" value="ECO:0007669"/>
    <property type="project" value="TreeGrafter"/>
</dbReference>
<evidence type="ECO:0000256" key="3">
    <source>
        <dbReference type="ARBA" id="ARBA00048447"/>
    </source>
</evidence>
<evidence type="ECO:0000256" key="2">
    <source>
        <dbReference type="ARBA" id="ARBA00021980"/>
    </source>
</evidence>
<feature type="domain" description="Nucleoside phosphorylase" evidence="4">
    <location>
        <begin position="16"/>
        <end position="235"/>
    </location>
</feature>
<keyword evidence="6" id="KW-1185">Reference proteome</keyword>
<comment type="caution">
    <text evidence="5">The sequence shown here is derived from an EMBL/GenBank/DDBJ whole genome shotgun (WGS) entry which is preliminary data.</text>
</comment>
<evidence type="ECO:0000313" key="6">
    <source>
        <dbReference type="Proteomes" id="UP000621436"/>
    </source>
</evidence>
<proteinExistence type="predicted"/>
<organism evidence="5 6">
    <name type="scientific">Halonatronomonas betaini</name>
    <dbReference type="NCBI Taxonomy" id="2778430"/>
    <lineage>
        <taxon>Bacteria</taxon>
        <taxon>Bacillati</taxon>
        <taxon>Bacillota</taxon>
        <taxon>Clostridia</taxon>
        <taxon>Halanaerobiales</taxon>
        <taxon>Halarsenatibacteraceae</taxon>
        <taxon>Halonatronomonas</taxon>
    </lineage>
</organism>
<reference evidence="5" key="1">
    <citation type="submission" date="2020-11" db="EMBL/GenBank/DDBJ databases">
        <title>Halonatronomonas betainensis gen. nov., sp. nov. a novel haloalkaliphilic representative of the family Halanaerobiacae capable of betaine degradation.</title>
        <authorList>
            <person name="Boltyanskaya Y."/>
            <person name="Kevbrin V."/>
            <person name="Detkova E."/>
            <person name="Grouzdev D.S."/>
            <person name="Koziaeva V."/>
            <person name="Zhilina T."/>
        </authorList>
    </citation>
    <scope>NUCLEOTIDE SEQUENCE</scope>
    <source>
        <strain evidence="5">Z-7014</strain>
    </source>
</reference>
<dbReference type="PANTHER" id="PTHR43691:SF11">
    <property type="entry name" value="FI09636P-RELATED"/>
    <property type="match status" value="1"/>
</dbReference>
<evidence type="ECO:0000259" key="4">
    <source>
        <dbReference type="Pfam" id="PF01048"/>
    </source>
</evidence>
<dbReference type="AlphaFoldDB" id="A0A931AQI6"/>
<dbReference type="Gene3D" id="3.40.50.1580">
    <property type="entry name" value="Nucleoside phosphorylase domain"/>
    <property type="match status" value="1"/>
</dbReference>
<comment type="catalytic activity">
    <reaction evidence="3">
        <text>uridine + phosphate = alpha-D-ribose 1-phosphate + uracil</text>
        <dbReference type="Rhea" id="RHEA:24388"/>
        <dbReference type="ChEBI" id="CHEBI:16704"/>
        <dbReference type="ChEBI" id="CHEBI:17568"/>
        <dbReference type="ChEBI" id="CHEBI:43474"/>
        <dbReference type="ChEBI" id="CHEBI:57720"/>
        <dbReference type="EC" id="2.4.2.3"/>
    </reaction>
</comment>
<dbReference type="InterPro" id="IPR035994">
    <property type="entry name" value="Nucleoside_phosphorylase_sf"/>
</dbReference>
<gene>
    <name evidence="5" type="ORF">I0Q91_06170</name>
</gene>
<name>A0A931AQI6_9FIRM</name>
<dbReference type="CDD" id="cd17767">
    <property type="entry name" value="UP_EcUdp-like"/>
    <property type="match status" value="1"/>
</dbReference>
<dbReference type="PANTHER" id="PTHR43691">
    <property type="entry name" value="URIDINE PHOSPHORYLASE"/>
    <property type="match status" value="1"/>
</dbReference>
<dbReference type="SUPFAM" id="SSF53167">
    <property type="entry name" value="Purine and uridine phosphorylases"/>
    <property type="match status" value="1"/>
</dbReference>
<dbReference type="InterPro" id="IPR000845">
    <property type="entry name" value="Nucleoside_phosphorylase_d"/>
</dbReference>
<dbReference type="EC" id="2.4.2.3" evidence="1"/>
<evidence type="ECO:0000256" key="1">
    <source>
        <dbReference type="ARBA" id="ARBA00011888"/>
    </source>
</evidence>
<dbReference type="Pfam" id="PF01048">
    <property type="entry name" value="PNP_UDP_1"/>
    <property type="match status" value="1"/>
</dbReference>
<dbReference type="GO" id="GO:0005829">
    <property type="term" value="C:cytosol"/>
    <property type="evidence" value="ECO:0007669"/>
    <property type="project" value="TreeGrafter"/>
</dbReference>
<protein>
    <recommendedName>
        <fullName evidence="2">Uridine phosphorylase</fullName>
        <ecNumber evidence="1">2.4.2.3</ecNumber>
    </recommendedName>
</protein>
<accession>A0A931AQI6</accession>
<evidence type="ECO:0000313" key="5">
    <source>
        <dbReference type="EMBL" id="MBF8436652.1"/>
    </source>
</evidence>
<dbReference type="GO" id="GO:0004850">
    <property type="term" value="F:uridine phosphorylase activity"/>
    <property type="evidence" value="ECO:0007669"/>
    <property type="project" value="UniProtKB-EC"/>
</dbReference>
<dbReference type="EMBL" id="JADPIE010000003">
    <property type="protein sequence ID" value="MBF8436652.1"/>
    <property type="molecule type" value="Genomic_DNA"/>
</dbReference>
<dbReference type="Proteomes" id="UP000621436">
    <property type="component" value="Unassembled WGS sequence"/>
</dbReference>